<dbReference type="AlphaFoldDB" id="A0A2R4MGJ8"/>
<reference evidence="2 3" key="1">
    <citation type="submission" date="2017-05" db="EMBL/GenBank/DDBJ databases">
        <title>Genome Analysis of Maritalea myrionectae HL2708#5.</title>
        <authorList>
            <consortium name="Cotde Inc.-PKNU"/>
            <person name="Jang D."/>
            <person name="Oh H.-M."/>
        </authorList>
    </citation>
    <scope>NUCLEOTIDE SEQUENCE [LARGE SCALE GENOMIC DNA]</scope>
    <source>
        <strain evidence="2 3">HL2708#5</strain>
    </source>
</reference>
<keyword evidence="3" id="KW-1185">Reference proteome</keyword>
<name>A0A2R4MGJ8_9HYPH</name>
<organism evidence="2 3">
    <name type="scientific">Maritalea myrionectae</name>
    <dbReference type="NCBI Taxonomy" id="454601"/>
    <lineage>
        <taxon>Bacteria</taxon>
        <taxon>Pseudomonadati</taxon>
        <taxon>Pseudomonadota</taxon>
        <taxon>Alphaproteobacteria</taxon>
        <taxon>Hyphomicrobiales</taxon>
        <taxon>Devosiaceae</taxon>
        <taxon>Maritalea</taxon>
    </lineage>
</organism>
<evidence type="ECO:0000313" key="3">
    <source>
        <dbReference type="Proteomes" id="UP000258927"/>
    </source>
</evidence>
<sequence>MRHFSPEFDAHLKSGATSLCNCWLVTLRNEQQLGFTDHDQKISFDGLTFEPKAGFQPSAMTAKRNEAIDTAEVLGFVDDERITSAALRAGLFANAEVAWWWVNWRAPSQRHLMRRDYIGEIKQTDGRFEAELRSHHAKLNQTHGRLFQRHCDAQFGDARCSIDATAPAFSSSITITELIGDGQIEVSGLEARPAQWAAHGTMVWQSGAHKNDKSVIYGHTRKDGVDILTLGAQENAALAVGDQGRVTVGCDKQFATCRDTFSNSANFQGFPHIPGDDFVLRYPRAGDELNGGVLFK</sequence>
<proteinExistence type="predicted"/>
<dbReference type="NCBIfam" id="TIGR02218">
    <property type="entry name" value="phg_TIGR02218"/>
    <property type="match status" value="1"/>
</dbReference>
<dbReference type="InterPro" id="IPR011928">
    <property type="entry name" value="Phage_phiJL001_Gp84"/>
</dbReference>
<dbReference type="Pfam" id="PF09931">
    <property type="entry name" value="Phage_phiJL001_Gp84_N"/>
    <property type="match status" value="1"/>
</dbReference>
<dbReference type="RefSeq" id="WP_117396145.1">
    <property type="nucleotide sequence ID" value="NZ_CP021330.1"/>
</dbReference>
<dbReference type="KEGG" id="mmyr:MXMO3_02618"/>
<dbReference type="STRING" id="1122213.GCA_000423365_00254"/>
<gene>
    <name evidence="2" type="ORF">MXMO3_02618</name>
</gene>
<protein>
    <recommendedName>
        <fullName evidence="1">Bacteriophage phiJL001 Gp84 C-terminal domain-containing protein</fullName>
    </recommendedName>
</protein>
<feature type="domain" description="Bacteriophage phiJL001 Gp84 C-terminal" evidence="1">
    <location>
        <begin position="196"/>
        <end position="277"/>
    </location>
</feature>
<evidence type="ECO:0000313" key="2">
    <source>
        <dbReference type="EMBL" id="AVX05130.1"/>
    </source>
</evidence>
<dbReference type="InterPro" id="IPR018964">
    <property type="entry name" value="Phage_phiJL001_Gp84_C"/>
</dbReference>
<dbReference type="Proteomes" id="UP000258927">
    <property type="component" value="Chromosome"/>
</dbReference>
<dbReference type="EMBL" id="CP021330">
    <property type="protein sequence ID" value="AVX05130.1"/>
    <property type="molecule type" value="Genomic_DNA"/>
</dbReference>
<evidence type="ECO:0000259" key="1">
    <source>
        <dbReference type="Pfam" id="PF09356"/>
    </source>
</evidence>
<dbReference type="Pfam" id="PF09356">
    <property type="entry name" value="Phage_BR0599"/>
    <property type="match status" value="1"/>
</dbReference>
<accession>A0A2R4MGJ8</accession>